<dbReference type="AlphaFoldDB" id="L0L254"/>
<organism evidence="2 3">
    <name type="scientific">Methanomethylovorans hollandica (strain DSM 15978 / NBRC 107637 / DMS1)</name>
    <dbReference type="NCBI Taxonomy" id="867904"/>
    <lineage>
        <taxon>Archaea</taxon>
        <taxon>Methanobacteriati</taxon>
        <taxon>Methanobacteriota</taxon>
        <taxon>Stenosarchaea group</taxon>
        <taxon>Methanomicrobia</taxon>
        <taxon>Methanosarcinales</taxon>
        <taxon>Methanosarcinaceae</taxon>
        <taxon>Methanomethylovorans</taxon>
    </lineage>
</organism>
<evidence type="ECO:0000313" key="2">
    <source>
        <dbReference type="EMBL" id="AGB50349.1"/>
    </source>
</evidence>
<dbReference type="InterPro" id="IPR040942">
    <property type="entry name" value="Minimal_Cpol"/>
</dbReference>
<dbReference type="Pfam" id="PF18182">
    <property type="entry name" value="mCpol"/>
    <property type="match status" value="1"/>
</dbReference>
<gene>
    <name evidence="2" type="ordered locus">Metho_2186</name>
</gene>
<dbReference type="NCBIfam" id="NF033576">
    <property type="entry name" value="mCpol"/>
    <property type="match status" value="1"/>
</dbReference>
<feature type="domain" description="Minimal CRISPR polymerase" evidence="1">
    <location>
        <begin position="3"/>
        <end position="114"/>
    </location>
</feature>
<dbReference type="KEGG" id="mhz:Metho_2186"/>
<accession>L0L254</accession>
<protein>
    <recommendedName>
        <fullName evidence="1">Minimal CRISPR polymerase domain-containing protein</fullName>
    </recommendedName>
</protein>
<dbReference type="HOGENOM" id="CLU_149098_0_0_2"/>
<dbReference type="Proteomes" id="UP000010866">
    <property type="component" value="Chromosome"/>
</dbReference>
<dbReference type="STRING" id="867904.Metho_2186"/>
<keyword evidence="3" id="KW-1185">Reference proteome</keyword>
<name>L0L254_METHD</name>
<dbReference type="EMBL" id="CP003362">
    <property type="protein sequence ID" value="AGB50349.1"/>
    <property type="molecule type" value="Genomic_DNA"/>
</dbReference>
<reference evidence="3" key="1">
    <citation type="submission" date="2012-02" db="EMBL/GenBank/DDBJ databases">
        <title>Complete sequence of chromosome of Methanomethylovorans hollandica DSM 15978.</title>
        <authorList>
            <person name="Lucas S."/>
            <person name="Copeland A."/>
            <person name="Lapidus A."/>
            <person name="Glavina del Rio T."/>
            <person name="Dalin E."/>
            <person name="Tice H."/>
            <person name="Bruce D."/>
            <person name="Goodwin L."/>
            <person name="Pitluck S."/>
            <person name="Peters L."/>
            <person name="Mikhailova N."/>
            <person name="Held B."/>
            <person name="Kyrpides N."/>
            <person name="Mavromatis K."/>
            <person name="Ivanova N."/>
            <person name="Brettin T."/>
            <person name="Detter J.C."/>
            <person name="Han C."/>
            <person name="Larimer F."/>
            <person name="Land M."/>
            <person name="Hauser L."/>
            <person name="Markowitz V."/>
            <person name="Cheng J.-F."/>
            <person name="Hugenholtz P."/>
            <person name="Woyke T."/>
            <person name="Wu D."/>
            <person name="Spring S."/>
            <person name="Schroeder M."/>
            <person name="Brambilla E."/>
            <person name="Klenk H.-P."/>
            <person name="Eisen J.A."/>
        </authorList>
    </citation>
    <scope>NUCLEOTIDE SEQUENCE [LARGE SCALE GENOMIC DNA]</scope>
    <source>
        <strain evidence="3">DSM 15978 / NBRC 107637 / DMS1</strain>
    </source>
</reference>
<proteinExistence type="predicted"/>
<evidence type="ECO:0000313" key="3">
    <source>
        <dbReference type="Proteomes" id="UP000010866"/>
    </source>
</evidence>
<sequence length="145" mass="16246">MIYIAIDGDDIHQKFEKCLLESDEKNIVRTSKEITNTIDRIIDHLQHESLRIVFSAGDCILCKCDAVDLIDLSNYLDKIGNTNTVSVGIGDTLEKTYIAFKYARSIGKNSIVKYTLNNKLEVFDLNTVVPHSSCFAEGLTPCLVE</sequence>
<evidence type="ECO:0000259" key="1">
    <source>
        <dbReference type="Pfam" id="PF18182"/>
    </source>
</evidence>